<dbReference type="Gene3D" id="3.40.630.30">
    <property type="match status" value="1"/>
</dbReference>
<proteinExistence type="predicted"/>
<gene>
    <name evidence="2" type="ORF">MUN86_21815</name>
</gene>
<accession>A0ABY4G5D1</accession>
<dbReference type="InterPro" id="IPR016181">
    <property type="entry name" value="Acyl_CoA_acyltransferase"/>
</dbReference>
<dbReference type="PANTHER" id="PTHR43328:SF1">
    <property type="entry name" value="N-ACETYLTRANSFERASE DOMAIN-CONTAINING PROTEIN"/>
    <property type="match status" value="1"/>
</dbReference>
<dbReference type="RefSeq" id="WP_245120082.1">
    <property type="nucleotide sequence ID" value="NZ_CP095061.1"/>
</dbReference>
<evidence type="ECO:0000313" key="3">
    <source>
        <dbReference type="Proteomes" id="UP000830401"/>
    </source>
</evidence>
<dbReference type="PANTHER" id="PTHR43328">
    <property type="entry name" value="ACETYLTRANSFERASE-RELATED"/>
    <property type="match status" value="1"/>
</dbReference>
<dbReference type="EMBL" id="CP095061">
    <property type="protein sequence ID" value="UOQ66104.1"/>
    <property type="molecule type" value="Genomic_DNA"/>
</dbReference>
<keyword evidence="3" id="KW-1185">Reference proteome</keyword>
<protein>
    <submittedName>
        <fullName evidence="2">GNAT family N-acetyltransferase</fullName>
    </submittedName>
</protein>
<dbReference type="SUPFAM" id="SSF55729">
    <property type="entry name" value="Acyl-CoA N-acyltransferases (Nat)"/>
    <property type="match status" value="1"/>
</dbReference>
<dbReference type="PROSITE" id="PS51186">
    <property type="entry name" value="GNAT"/>
    <property type="match status" value="1"/>
</dbReference>
<dbReference type="InterPro" id="IPR000182">
    <property type="entry name" value="GNAT_dom"/>
</dbReference>
<dbReference type="Pfam" id="PF13302">
    <property type="entry name" value="Acetyltransf_3"/>
    <property type="match status" value="1"/>
</dbReference>
<evidence type="ECO:0000313" key="2">
    <source>
        <dbReference type="EMBL" id="UOQ66104.1"/>
    </source>
</evidence>
<dbReference type="Proteomes" id="UP000830401">
    <property type="component" value="Chromosome"/>
</dbReference>
<name>A0ABY4G5D1_9BACT</name>
<sequence length="181" mass="20416">MIDPLLAPTLELPQVQARLRPWSFADAPALVEYANDQRVAQNLRDTFPYPYTKQDAEFYLCLMADQQRDLHLAIEADGKAVGSVGVHFKTDVRRRSAEVGYWLGQPYWGRGIATAGVQVVSDYVFAHFDVCRLYAVVFETNPASARVLEKAGYELEAVMRKSVVKNSQTLNSLLYAKIKEE</sequence>
<organism evidence="2 3">
    <name type="scientific">Hymenobacter volaticus</name>
    <dbReference type="NCBI Taxonomy" id="2932254"/>
    <lineage>
        <taxon>Bacteria</taxon>
        <taxon>Pseudomonadati</taxon>
        <taxon>Bacteroidota</taxon>
        <taxon>Cytophagia</taxon>
        <taxon>Cytophagales</taxon>
        <taxon>Hymenobacteraceae</taxon>
        <taxon>Hymenobacter</taxon>
    </lineage>
</organism>
<feature type="domain" description="N-acetyltransferase" evidence="1">
    <location>
        <begin position="17"/>
        <end position="180"/>
    </location>
</feature>
<reference evidence="2" key="1">
    <citation type="submission" date="2022-04" db="EMBL/GenBank/DDBJ databases">
        <title>Hymenobacter sp. isolated from the air.</title>
        <authorList>
            <person name="Won M."/>
            <person name="Lee C.-M."/>
            <person name="Woen H.-Y."/>
            <person name="Kwon S.-W."/>
        </authorList>
    </citation>
    <scope>NUCLEOTIDE SEQUENCE</scope>
    <source>
        <strain evidence="2">5420S-77</strain>
    </source>
</reference>
<evidence type="ECO:0000259" key="1">
    <source>
        <dbReference type="PROSITE" id="PS51186"/>
    </source>
</evidence>